<reference evidence="1 2" key="1">
    <citation type="journal article" date="2020" name="Cell">
        <title>Large-Scale Comparative Analyses of Tick Genomes Elucidate Their Genetic Diversity and Vector Capacities.</title>
        <authorList>
            <consortium name="Tick Genome and Microbiome Consortium (TIGMIC)"/>
            <person name="Jia N."/>
            <person name="Wang J."/>
            <person name="Shi W."/>
            <person name="Du L."/>
            <person name="Sun Y."/>
            <person name="Zhan W."/>
            <person name="Jiang J.F."/>
            <person name="Wang Q."/>
            <person name="Zhang B."/>
            <person name="Ji P."/>
            <person name="Bell-Sakyi L."/>
            <person name="Cui X.M."/>
            <person name="Yuan T.T."/>
            <person name="Jiang B.G."/>
            <person name="Yang W.F."/>
            <person name="Lam T.T."/>
            <person name="Chang Q.C."/>
            <person name="Ding S.J."/>
            <person name="Wang X.J."/>
            <person name="Zhu J.G."/>
            <person name="Ruan X.D."/>
            <person name="Zhao L."/>
            <person name="Wei J.T."/>
            <person name="Ye R.Z."/>
            <person name="Que T.C."/>
            <person name="Du C.H."/>
            <person name="Zhou Y.H."/>
            <person name="Cheng J.X."/>
            <person name="Dai P.F."/>
            <person name="Guo W.B."/>
            <person name="Han X.H."/>
            <person name="Huang E.J."/>
            <person name="Li L.F."/>
            <person name="Wei W."/>
            <person name="Gao Y.C."/>
            <person name="Liu J.Z."/>
            <person name="Shao H.Z."/>
            <person name="Wang X."/>
            <person name="Wang C.C."/>
            <person name="Yang T.C."/>
            <person name="Huo Q.B."/>
            <person name="Li W."/>
            <person name="Chen H.Y."/>
            <person name="Chen S.E."/>
            <person name="Zhou L.G."/>
            <person name="Ni X.B."/>
            <person name="Tian J.H."/>
            <person name="Sheng Y."/>
            <person name="Liu T."/>
            <person name="Pan Y.S."/>
            <person name="Xia L.Y."/>
            <person name="Li J."/>
            <person name="Zhao F."/>
            <person name="Cao W.C."/>
        </authorList>
    </citation>
    <scope>NUCLEOTIDE SEQUENCE [LARGE SCALE GENOMIC DNA]</scope>
    <source>
        <strain evidence="1">Iper-2018</strain>
    </source>
</reference>
<keyword evidence="2" id="KW-1185">Reference proteome</keyword>
<organism evidence="1 2">
    <name type="scientific">Ixodes persulcatus</name>
    <name type="common">Taiga tick</name>
    <dbReference type="NCBI Taxonomy" id="34615"/>
    <lineage>
        <taxon>Eukaryota</taxon>
        <taxon>Metazoa</taxon>
        <taxon>Ecdysozoa</taxon>
        <taxon>Arthropoda</taxon>
        <taxon>Chelicerata</taxon>
        <taxon>Arachnida</taxon>
        <taxon>Acari</taxon>
        <taxon>Parasitiformes</taxon>
        <taxon>Ixodida</taxon>
        <taxon>Ixodoidea</taxon>
        <taxon>Ixodidae</taxon>
        <taxon>Ixodinae</taxon>
        <taxon>Ixodes</taxon>
    </lineage>
</organism>
<sequence>MGLWRPVCRETSNTTKPAPPTGGAGKRPSTESPPDGGLVNERRRRAARPGPGSMPSKPDTSAEQDQIAALRGQNKNRLKKINELESKMNQPPPPPHPPAAEEMERELMAPNAATREAAAFEARFEARFGGH</sequence>
<protein>
    <submittedName>
        <fullName evidence="1">Uncharacterized protein</fullName>
    </submittedName>
</protein>
<name>A0AC60P8W7_IXOPE</name>
<proteinExistence type="predicted"/>
<evidence type="ECO:0000313" key="2">
    <source>
        <dbReference type="Proteomes" id="UP000805193"/>
    </source>
</evidence>
<evidence type="ECO:0000313" key="1">
    <source>
        <dbReference type="EMBL" id="KAG0415806.1"/>
    </source>
</evidence>
<dbReference type="Proteomes" id="UP000805193">
    <property type="component" value="Unassembled WGS sequence"/>
</dbReference>
<gene>
    <name evidence="1" type="ORF">HPB47_007017</name>
</gene>
<dbReference type="EMBL" id="JABSTQ010011025">
    <property type="protein sequence ID" value="KAG0415806.1"/>
    <property type="molecule type" value="Genomic_DNA"/>
</dbReference>
<comment type="caution">
    <text evidence="1">The sequence shown here is derived from an EMBL/GenBank/DDBJ whole genome shotgun (WGS) entry which is preliminary data.</text>
</comment>
<accession>A0AC60P8W7</accession>